<proteinExistence type="predicted"/>
<dbReference type="GO" id="GO:0003700">
    <property type="term" value="F:DNA-binding transcription factor activity"/>
    <property type="evidence" value="ECO:0007669"/>
    <property type="project" value="InterPro"/>
</dbReference>
<evidence type="ECO:0000256" key="1">
    <source>
        <dbReference type="ARBA" id="ARBA00022491"/>
    </source>
</evidence>
<evidence type="ECO:0000256" key="2">
    <source>
        <dbReference type="ARBA" id="ARBA00023015"/>
    </source>
</evidence>
<organism evidence="5 6">
    <name type="scientific">Nyssa sinensis</name>
    <dbReference type="NCBI Taxonomy" id="561372"/>
    <lineage>
        <taxon>Eukaryota</taxon>
        <taxon>Viridiplantae</taxon>
        <taxon>Streptophyta</taxon>
        <taxon>Embryophyta</taxon>
        <taxon>Tracheophyta</taxon>
        <taxon>Spermatophyta</taxon>
        <taxon>Magnoliopsida</taxon>
        <taxon>eudicotyledons</taxon>
        <taxon>Gunneridae</taxon>
        <taxon>Pentapetalae</taxon>
        <taxon>asterids</taxon>
        <taxon>Cornales</taxon>
        <taxon>Nyssaceae</taxon>
        <taxon>Nyssa</taxon>
    </lineage>
</organism>
<feature type="region of interest" description="Disordered" evidence="4">
    <location>
        <begin position="19"/>
        <end position="49"/>
    </location>
</feature>
<reference evidence="5 6" key="1">
    <citation type="submission" date="2019-09" db="EMBL/GenBank/DDBJ databases">
        <title>A chromosome-level genome assembly of the Chinese tupelo Nyssa sinensis.</title>
        <authorList>
            <person name="Yang X."/>
            <person name="Kang M."/>
            <person name="Yang Y."/>
            <person name="Xiong H."/>
            <person name="Wang M."/>
            <person name="Zhang Z."/>
            <person name="Wang Z."/>
            <person name="Wu H."/>
            <person name="Ma T."/>
            <person name="Liu J."/>
            <person name="Xi Z."/>
        </authorList>
    </citation>
    <scope>NUCLEOTIDE SEQUENCE [LARGE SCALE GENOMIC DNA]</scope>
    <source>
        <strain evidence="5">J267</strain>
        <tissue evidence="5">Leaf</tissue>
    </source>
</reference>
<accession>A0A5J4ZYA6</accession>
<dbReference type="Proteomes" id="UP000325577">
    <property type="component" value="Linkage Group LG4"/>
</dbReference>
<keyword evidence="3" id="KW-0804">Transcription</keyword>
<dbReference type="AlphaFoldDB" id="A0A5J4ZYA6"/>
<dbReference type="InterPro" id="IPR040356">
    <property type="entry name" value="SPEAR"/>
</dbReference>
<keyword evidence="2" id="KW-0805">Transcription regulation</keyword>
<dbReference type="EMBL" id="CM018047">
    <property type="protein sequence ID" value="KAA8523815.1"/>
    <property type="molecule type" value="Genomic_DNA"/>
</dbReference>
<evidence type="ECO:0000313" key="5">
    <source>
        <dbReference type="EMBL" id="KAA8523815.1"/>
    </source>
</evidence>
<evidence type="ECO:0000256" key="4">
    <source>
        <dbReference type="SAM" id="MobiDB-lite"/>
    </source>
</evidence>
<sequence>MVLMASDLDNTISLSLSEETRQDNVKQSGRKKSKSNELKKKQPQRGMGVAQLERLRLQERCKKLTEINPLHSLNLHQPHFFPSSLAGPTPACVPVQFAKYSTYGPMNGVGRSGLYPAPLLQNQRFVNGGFHGLCDSSGIGRVSTAQFQVDPSGVGALSPGFRDGNAIETSGELSSMPNMGCYSEHSGVCHKNNRINGGNFGCKGVRDMHTELSPIHGCILLGFNLGNNQKTDGESQDGSTRALSHAGYAGYNVDQEVEVVAVHRKRSSGGGSVLMEYEFFPGKGGRSSSSEEYLKMGSEASDGEAYSCVTTATTGVNASNSIDLSLKLSY</sequence>
<dbReference type="OrthoDB" id="1917522at2759"/>
<gene>
    <name evidence="5" type="ORF">F0562_010238</name>
</gene>
<keyword evidence="6" id="KW-1185">Reference proteome</keyword>
<protein>
    <submittedName>
        <fullName evidence="5">Uncharacterized protein</fullName>
    </submittedName>
</protein>
<name>A0A5J4ZYA6_9ASTE</name>
<evidence type="ECO:0000256" key="3">
    <source>
        <dbReference type="ARBA" id="ARBA00023163"/>
    </source>
</evidence>
<evidence type="ECO:0000313" key="6">
    <source>
        <dbReference type="Proteomes" id="UP000325577"/>
    </source>
</evidence>
<keyword evidence="1" id="KW-0678">Repressor</keyword>
<dbReference type="PANTHER" id="PTHR33388:SF2">
    <property type="entry name" value="PROTEIN SPOROCYTELESS"/>
    <property type="match status" value="1"/>
</dbReference>
<dbReference type="PANTHER" id="PTHR33388">
    <property type="entry name" value="OS01G0212500 PROTEIN"/>
    <property type="match status" value="1"/>
</dbReference>